<dbReference type="InterPro" id="IPR056698">
    <property type="entry name" value="DUF7796"/>
</dbReference>
<protein>
    <recommendedName>
        <fullName evidence="2">DUF7796 domain-containing protein</fullName>
    </recommendedName>
</protein>
<feature type="non-terminal residue" evidence="3">
    <location>
        <position position="661"/>
    </location>
</feature>
<evidence type="ECO:0000259" key="2">
    <source>
        <dbReference type="Pfam" id="PF25072"/>
    </source>
</evidence>
<dbReference type="PANTHER" id="PTHR31362:SF0">
    <property type="entry name" value="EXOSTOSIN DOMAIN-CONTAINING PROTEIN-RELATED"/>
    <property type="match status" value="1"/>
</dbReference>
<gene>
    <name evidence="4" type="ORF">OTI717_LOCUS29148</name>
    <name evidence="3" type="ORF">RFH988_LOCUS33428</name>
</gene>
<evidence type="ECO:0000313" key="4">
    <source>
        <dbReference type="EMBL" id="CAF4003519.1"/>
    </source>
</evidence>
<feature type="domain" description="DUF7796" evidence="2">
    <location>
        <begin position="291"/>
        <end position="401"/>
    </location>
</feature>
<evidence type="ECO:0000256" key="1">
    <source>
        <dbReference type="SAM" id="MobiDB-lite"/>
    </source>
</evidence>
<sequence length="661" mass="75477">HYRYSIWYRLSHPLSIGQIQFDQDQSPIALEPFTFSPYNTQNTITYYEAFWGLYLPITTTFRVCDIWRSFWVQRLLWDIGGRLVFGRSTIKQVRNSHSFIKDMNDEYQLYHQSGSSVRFLVSWSSSQRLLSKRIGQLARDIAQAGFWQPKEVDIMNAWLADLHSVGYSFPSIVLPFSSSSPSIIQKRAAVCVTGFAECIQEAWVPTYSTICNHLQGDIDVFLFLSSSRKSKTNLFDINLKQIRSYLDSTVTILYEDRIIDPHIPLNCKKFYNPNMDRSHVMPYYQQLWGLAECFDLVKEYEQKMNIRYEFLIRARSDSVLDKVPRTLEPQNNLTLVIPNEYDFGGYNDRFAIGSMSIMKKYMRRWHDLSRCYVENLHAESFLKLFLNRFNISVQLIKRTNIEVQIRKIYEPHLYPNAPVLPLFKQIFGNYSNEVCSVGFEANPLHDNYLKEFENYCLKRNWRVKIFTSTAVSIIETNLTFYTKPGNEANNQWGCEGGSSAKRLISISNKDDGAEIVYSEDGDDNDSIVDVIDNDGIVDVVDKGDIVDIVGEDAVDKDDTVGAGAEDIDDIVDVVGEDTVNKAGTVDFCSEDTVDKEGTVCADGEDIDDIEDIVDLVGDDTVDKAGTVDFGSEDTEDNDGIVDIDSEDTDDNAVVDVDIHES</sequence>
<dbReference type="AlphaFoldDB" id="A0A815IY37"/>
<dbReference type="OrthoDB" id="10040950at2759"/>
<dbReference type="InterPro" id="IPR005049">
    <property type="entry name" value="STL-like"/>
</dbReference>
<proteinExistence type="predicted"/>
<dbReference type="Proteomes" id="UP000663823">
    <property type="component" value="Unassembled WGS sequence"/>
</dbReference>
<evidence type="ECO:0000313" key="5">
    <source>
        <dbReference type="Proteomes" id="UP000663882"/>
    </source>
</evidence>
<feature type="region of interest" description="Disordered" evidence="1">
    <location>
        <begin position="624"/>
        <end position="661"/>
    </location>
</feature>
<dbReference type="PANTHER" id="PTHR31362">
    <property type="entry name" value="GLYCOSYLTRANSFERASE STELLO1-RELATED"/>
    <property type="match status" value="1"/>
</dbReference>
<name>A0A815IY37_9BILA</name>
<evidence type="ECO:0000313" key="3">
    <source>
        <dbReference type="EMBL" id="CAF1372795.1"/>
    </source>
</evidence>
<feature type="compositionally biased region" description="Acidic residues" evidence="1">
    <location>
        <begin position="630"/>
        <end position="652"/>
    </location>
</feature>
<dbReference type="Pfam" id="PF25072">
    <property type="entry name" value="DUF7796"/>
    <property type="match status" value="1"/>
</dbReference>
<accession>A0A815IY37</accession>
<dbReference type="Proteomes" id="UP000663882">
    <property type="component" value="Unassembled WGS sequence"/>
</dbReference>
<reference evidence="3" key="1">
    <citation type="submission" date="2021-02" db="EMBL/GenBank/DDBJ databases">
        <authorList>
            <person name="Nowell W R."/>
        </authorList>
    </citation>
    <scope>NUCLEOTIDE SEQUENCE</scope>
</reference>
<dbReference type="Pfam" id="PF03385">
    <property type="entry name" value="STELLO"/>
    <property type="match status" value="1"/>
</dbReference>
<dbReference type="EMBL" id="CAJNOO010004204">
    <property type="protein sequence ID" value="CAF1372795.1"/>
    <property type="molecule type" value="Genomic_DNA"/>
</dbReference>
<comment type="caution">
    <text evidence="3">The sequence shown here is derived from an EMBL/GenBank/DDBJ whole genome shotgun (WGS) entry which is preliminary data.</text>
</comment>
<organism evidence="3 5">
    <name type="scientific">Rotaria sordida</name>
    <dbReference type="NCBI Taxonomy" id="392033"/>
    <lineage>
        <taxon>Eukaryota</taxon>
        <taxon>Metazoa</taxon>
        <taxon>Spiralia</taxon>
        <taxon>Gnathifera</taxon>
        <taxon>Rotifera</taxon>
        <taxon>Eurotatoria</taxon>
        <taxon>Bdelloidea</taxon>
        <taxon>Philodinida</taxon>
        <taxon>Philodinidae</taxon>
        <taxon>Rotaria</taxon>
    </lineage>
</organism>
<dbReference type="EMBL" id="CAJOAX010007209">
    <property type="protein sequence ID" value="CAF4003519.1"/>
    <property type="molecule type" value="Genomic_DNA"/>
</dbReference>